<evidence type="ECO:0000256" key="6">
    <source>
        <dbReference type="RuleBase" id="RU000461"/>
    </source>
</evidence>
<dbReference type="InterPro" id="IPR017972">
    <property type="entry name" value="Cyt_P450_CS"/>
</dbReference>
<organism evidence="8 9">
    <name type="scientific">Periconia macrospinosa</name>
    <dbReference type="NCBI Taxonomy" id="97972"/>
    <lineage>
        <taxon>Eukaryota</taxon>
        <taxon>Fungi</taxon>
        <taxon>Dikarya</taxon>
        <taxon>Ascomycota</taxon>
        <taxon>Pezizomycotina</taxon>
        <taxon>Dothideomycetes</taxon>
        <taxon>Pleosporomycetidae</taxon>
        <taxon>Pleosporales</taxon>
        <taxon>Massarineae</taxon>
        <taxon>Periconiaceae</taxon>
        <taxon>Periconia</taxon>
    </lineage>
</organism>
<evidence type="ECO:0000256" key="5">
    <source>
        <dbReference type="PIRSR" id="PIRSR602401-1"/>
    </source>
</evidence>
<dbReference type="STRING" id="97972.A0A2V1DAF3"/>
<name>A0A2V1DAF3_9PLEO</name>
<keyword evidence="6" id="KW-0503">Monooxygenase</keyword>
<dbReference type="Proteomes" id="UP000244855">
    <property type="component" value="Unassembled WGS sequence"/>
</dbReference>
<dbReference type="InterPro" id="IPR036396">
    <property type="entry name" value="Cyt_P450_sf"/>
</dbReference>
<sequence>MSAAYLGRVYATWCNASASLTAYYLGAFCLSALVIWRFWRFTLQPALSPHYARRLPYSIPVLGQALSFFRDAEGTMTGGRLHFKNTREPFALTVMGETIYILTSSADVSALYRRTEDLTFDAYITDTMTNMGASIDATRRMWEAPQQRSKAQFANPKNEPLAHLSLTIFQHQLHPGQPMKELEKVLLDRIGEMMSWKRLQKTPKAIVTSGEQTMTVSLLEWTTSVMLTSATEAFFGKALLKIDSDMLDNYSYFDKHSWKLIYKIPPPWSTGMRKARDAVRSTFGNYFSLPVEERNDSCWMVKALEVEMKACGIGPQDIGAYLMSIYWVINGNAWKLAFWMLVHILNDESLLTEVQKEARESVALTDDPSAMVEHLEKSALLLSIWNEALRFCTSAITIRDVARETEIGGKMLKAGARVIVPYKQMLRDPEVFGHDADTFSPRRFLENKQLAKSPSFRPFGGGITYCPGRFLARKEVLLFVGLVMARFDVRKKDPSGPVPRLEEKRPCLGVLSARDGDDLLVSVSQATVS</sequence>
<evidence type="ECO:0000256" key="1">
    <source>
        <dbReference type="ARBA" id="ARBA00010617"/>
    </source>
</evidence>
<proteinExistence type="inferred from homology"/>
<keyword evidence="6" id="KW-0560">Oxidoreductase</keyword>
<dbReference type="GO" id="GO:0020037">
    <property type="term" value="F:heme binding"/>
    <property type="evidence" value="ECO:0007669"/>
    <property type="project" value="InterPro"/>
</dbReference>
<keyword evidence="9" id="KW-1185">Reference proteome</keyword>
<gene>
    <name evidence="8" type="ORF">DM02DRAFT_675758</name>
</gene>
<dbReference type="InterPro" id="IPR002401">
    <property type="entry name" value="Cyt_P450_E_grp-I"/>
</dbReference>
<feature type="binding site" description="axial binding residue" evidence="5">
    <location>
        <position position="466"/>
    </location>
    <ligand>
        <name>heme</name>
        <dbReference type="ChEBI" id="CHEBI:30413"/>
    </ligand>
    <ligandPart>
        <name>Fe</name>
        <dbReference type="ChEBI" id="CHEBI:18248"/>
    </ligandPart>
</feature>
<dbReference type="CDD" id="cd11040">
    <property type="entry name" value="CYP7_CYP8-like"/>
    <property type="match status" value="1"/>
</dbReference>
<dbReference type="PRINTS" id="PR00463">
    <property type="entry name" value="EP450I"/>
</dbReference>
<keyword evidence="3 5" id="KW-0479">Metal-binding</keyword>
<comment type="cofactor">
    <cofactor evidence="5">
        <name>heme</name>
        <dbReference type="ChEBI" id="CHEBI:30413"/>
    </cofactor>
</comment>
<keyword evidence="7" id="KW-1133">Transmembrane helix</keyword>
<evidence type="ECO:0000313" key="8">
    <source>
        <dbReference type="EMBL" id="PVH95062.1"/>
    </source>
</evidence>
<evidence type="ECO:0000256" key="7">
    <source>
        <dbReference type="SAM" id="Phobius"/>
    </source>
</evidence>
<dbReference type="GO" id="GO:0008395">
    <property type="term" value="F:steroid hydroxylase activity"/>
    <property type="evidence" value="ECO:0007669"/>
    <property type="project" value="TreeGrafter"/>
</dbReference>
<dbReference type="PROSITE" id="PS00086">
    <property type="entry name" value="CYTOCHROME_P450"/>
    <property type="match status" value="1"/>
</dbReference>
<protein>
    <submittedName>
        <fullName evidence="8">Cytochrome P450</fullName>
    </submittedName>
</protein>
<reference evidence="8 9" key="1">
    <citation type="journal article" date="2018" name="Sci. Rep.">
        <title>Comparative genomics provides insights into the lifestyle and reveals functional heterogeneity of dark septate endophytic fungi.</title>
        <authorList>
            <person name="Knapp D.G."/>
            <person name="Nemeth J.B."/>
            <person name="Barry K."/>
            <person name="Hainaut M."/>
            <person name="Henrissat B."/>
            <person name="Johnson J."/>
            <person name="Kuo A."/>
            <person name="Lim J.H.P."/>
            <person name="Lipzen A."/>
            <person name="Nolan M."/>
            <person name="Ohm R.A."/>
            <person name="Tamas L."/>
            <person name="Grigoriev I.V."/>
            <person name="Spatafora J.W."/>
            <person name="Nagy L.G."/>
            <person name="Kovacs G.M."/>
        </authorList>
    </citation>
    <scope>NUCLEOTIDE SEQUENCE [LARGE SCALE GENOMIC DNA]</scope>
    <source>
        <strain evidence="8 9">DSE2036</strain>
    </source>
</reference>
<dbReference type="Pfam" id="PF00067">
    <property type="entry name" value="p450"/>
    <property type="match status" value="1"/>
</dbReference>
<dbReference type="EMBL" id="KZ805510">
    <property type="protein sequence ID" value="PVH95062.1"/>
    <property type="molecule type" value="Genomic_DNA"/>
</dbReference>
<keyword evidence="2 5" id="KW-0349">Heme</keyword>
<accession>A0A2V1DAF3</accession>
<dbReference type="OrthoDB" id="1470350at2759"/>
<evidence type="ECO:0000256" key="4">
    <source>
        <dbReference type="ARBA" id="ARBA00023004"/>
    </source>
</evidence>
<feature type="transmembrane region" description="Helical" evidence="7">
    <location>
        <begin position="20"/>
        <end position="39"/>
    </location>
</feature>
<dbReference type="PANTHER" id="PTHR24304">
    <property type="entry name" value="CYTOCHROME P450 FAMILY 7"/>
    <property type="match status" value="1"/>
</dbReference>
<evidence type="ECO:0000313" key="9">
    <source>
        <dbReference type="Proteomes" id="UP000244855"/>
    </source>
</evidence>
<keyword evidence="4 5" id="KW-0408">Iron</keyword>
<keyword evidence="7" id="KW-0812">Transmembrane</keyword>
<dbReference type="InterPro" id="IPR050529">
    <property type="entry name" value="CYP450_sterol_14alpha_dmase"/>
</dbReference>
<keyword evidence="7" id="KW-0472">Membrane</keyword>
<dbReference type="PANTHER" id="PTHR24304:SF2">
    <property type="entry name" value="24-HYDROXYCHOLESTEROL 7-ALPHA-HYDROXYLASE"/>
    <property type="match status" value="1"/>
</dbReference>
<evidence type="ECO:0000256" key="3">
    <source>
        <dbReference type="ARBA" id="ARBA00022723"/>
    </source>
</evidence>
<dbReference type="Gene3D" id="1.10.630.10">
    <property type="entry name" value="Cytochrome P450"/>
    <property type="match status" value="1"/>
</dbReference>
<evidence type="ECO:0000256" key="2">
    <source>
        <dbReference type="ARBA" id="ARBA00022617"/>
    </source>
</evidence>
<dbReference type="GO" id="GO:0016705">
    <property type="term" value="F:oxidoreductase activity, acting on paired donors, with incorporation or reduction of molecular oxygen"/>
    <property type="evidence" value="ECO:0007669"/>
    <property type="project" value="InterPro"/>
</dbReference>
<dbReference type="AlphaFoldDB" id="A0A2V1DAF3"/>
<dbReference type="InterPro" id="IPR001128">
    <property type="entry name" value="Cyt_P450"/>
</dbReference>
<comment type="similarity">
    <text evidence="1 6">Belongs to the cytochrome P450 family.</text>
</comment>
<dbReference type="SUPFAM" id="SSF48264">
    <property type="entry name" value="Cytochrome P450"/>
    <property type="match status" value="1"/>
</dbReference>
<dbReference type="GO" id="GO:0005506">
    <property type="term" value="F:iron ion binding"/>
    <property type="evidence" value="ECO:0007669"/>
    <property type="project" value="InterPro"/>
</dbReference>